<accession>A0A699XLN4</accession>
<proteinExistence type="predicted"/>
<name>A0A699XLN4_TANCI</name>
<gene>
    <name evidence="2" type="ORF">Tci_932764</name>
</gene>
<dbReference type="EMBL" id="BKCJ011882690">
    <property type="protein sequence ID" value="GFD60795.1"/>
    <property type="molecule type" value="Genomic_DNA"/>
</dbReference>
<feature type="non-terminal residue" evidence="2">
    <location>
        <position position="1"/>
    </location>
</feature>
<evidence type="ECO:0000313" key="2">
    <source>
        <dbReference type="EMBL" id="GFD60795.1"/>
    </source>
</evidence>
<organism evidence="2">
    <name type="scientific">Tanacetum cinerariifolium</name>
    <name type="common">Dalmatian daisy</name>
    <name type="synonym">Chrysanthemum cinerariifolium</name>
    <dbReference type="NCBI Taxonomy" id="118510"/>
    <lineage>
        <taxon>Eukaryota</taxon>
        <taxon>Viridiplantae</taxon>
        <taxon>Streptophyta</taxon>
        <taxon>Embryophyta</taxon>
        <taxon>Tracheophyta</taxon>
        <taxon>Spermatophyta</taxon>
        <taxon>Magnoliopsida</taxon>
        <taxon>eudicotyledons</taxon>
        <taxon>Gunneridae</taxon>
        <taxon>Pentapetalae</taxon>
        <taxon>asterids</taxon>
        <taxon>campanulids</taxon>
        <taxon>Asterales</taxon>
        <taxon>Asteraceae</taxon>
        <taxon>Asteroideae</taxon>
        <taxon>Anthemideae</taxon>
        <taxon>Anthemidinae</taxon>
        <taxon>Tanacetum</taxon>
    </lineage>
</organism>
<reference evidence="2" key="1">
    <citation type="journal article" date="2019" name="Sci. Rep.">
        <title>Draft genome of Tanacetum cinerariifolium, the natural source of mosquito coil.</title>
        <authorList>
            <person name="Yamashiro T."/>
            <person name="Shiraishi A."/>
            <person name="Satake H."/>
            <person name="Nakayama K."/>
        </authorList>
    </citation>
    <scope>NUCLEOTIDE SEQUENCE</scope>
</reference>
<protein>
    <submittedName>
        <fullName evidence="2">Uncharacterized protein</fullName>
    </submittedName>
</protein>
<evidence type="ECO:0000256" key="1">
    <source>
        <dbReference type="SAM" id="MobiDB-lite"/>
    </source>
</evidence>
<feature type="region of interest" description="Disordered" evidence="1">
    <location>
        <begin position="61"/>
        <end position="80"/>
    </location>
</feature>
<dbReference type="AlphaFoldDB" id="A0A699XLN4"/>
<sequence>AAAEPVRRPAAFRPVRFVPVRRSGAGVRIRLLHHHAQRAGDLGSAVRRLRQRCTSCDRPVHHQWRAQVGPSVRPDHAAAA</sequence>
<comment type="caution">
    <text evidence="2">The sequence shown here is derived from an EMBL/GenBank/DDBJ whole genome shotgun (WGS) entry which is preliminary data.</text>
</comment>
<feature type="non-terminal residue" evidence="2">
    <location>
        <position position="80"/>
    </location>
</feature>